<protein>
    <submittedName>
        <fullName evidence="4">Inositol 2-dehydrogenase</fullName>
        <ecNumber evidence="4">1.1.1.18</ecNumber>
    </submittedName>
    <submittedName>
        <fullName evidence="5">Oxidoreductase</fullName>
    </submittedName>
</protein>
<gene>
    <name evidence="4" type="primary">iolG_2</name>
    <name evidence="4" type="ORF">BEI61_00137</name>
    <name evidence="5" type="ORF">BEI63_04255</name>
</gene>
<dbReference type="AlphaFoldDB" id="A0A1E3AID5"/>
<dbReference type="GO" id="GO:0050112">
    <property type="term" value="F:inositol 2-dehydrogenase (NAD+) activity"/>
    <property type="evidence" value="ECO:0007669"/>
    <property type="project" value="UniProtKB-EC"/>
</dbReference>
<comment type="caution">
    <text evidence="4">The sequence shown here is derived from an EMBL/GenBank/DDBJ whole genome shotgun (WGS) entry which is preliminary data.</text>
</comment>
<dbReference type="PATRIC" id="fig|1432052.4.peg.148"/>
<dbReference type="SUPFAM" id="SSF51735">
    <property type="entry name" value="NAD(P)-binding Rossmann-fold domains"/>
    <property type="match status" value="1"/>
</dbReference>
<evidence type="ECO:0000256" key="1">
    <source>
        <dbReference type="ARBA" id="ARBA00023002"/>
    </source>
</evidence>
<dbReference type="InterPro" id="IPR000683">
    <property type="entry name" value="Gfo/Idh/MocA-like_OxRdtase_N"/>
</dbReference>
<dbReference type="Gene3D" id="3.30.360.10">
    <property type="entry name" value="Dihydrodipicolinate Reductase, domain 2"/>
    <property type="match status" value="1"/>
</dbReference>
<reference evidence="5 7" key="2">
    <citation type="submission" date="2016-08" db="EMBL/GenBank/DDBJ databases">
        <title>Characterization of Isolates of Eisenbergiella tayi Derived from Blood Cultures, Using Whole Genome Sequencing.</title>
        <authorList>
            <person name="Bernier A.-M."/>
            <person name="Burdz T."/>
            <person name="Wiebe D."/>
            <person name="Bernard K."/>
        </authorList>
    </citation>
    <scope>NUCLEOTIDE SEQUENCE [LARGE SCALE GENOMIC DNA]</scope>
    <source>
        <strain evidence="5 7">NML120146</strain>
    </source>
</reference>
<proteinExistence type="predicted"/>
<dbReference type="Proteomes" id="UP000094067">
    <property type="component" value="Unassembled WGS sequence"/>
</dbReference>
<dbReference type="SUPFAM" id="SSF55347">
    <property type="entry name" value="Glyceraldehyde-3-phosphate dehydrogenase-like, C-terminal domain"/>
    <property type="match status" value="1"/>
</dbReference>
<dbReference type="RefSeq" id="WP_069150890.1">
    <property type="nucleotide sequence ID" value="NZ_DAWDRA010000069.1"/>
</dbReference>
<dbReference type="Proteomes" id="UP000094869">
    <property type="component" value="Unassembled WGS sequence"/>
</dbReference>
<evidence type="ECO:0000259" key="3">
    <source>
        <dbReference type="Pfam" id="PF22725"/>
    </source>
</evidence>
<dbReference type="InterPro" id="IPR055170">
    <property type="entry name" value="GFO_IDH_MocA-like_dom"/>
</dbReference>
<feature type="domain" description="Gfo/Idh/MocA-like oxidoreductase N-terminal" evidence="2">
    <location>
        <begin position="1"/>
        <end position="122"/>
    </location>
</feature>
<evidence type="ECO:0000313" key="4">
    <source>
        <dbReference type="EMBL" id="ODM08508.1"/>
    </source>
</evidence>
<evidence type="ECO:0000313" key="7">
    <source>
        <dbReference type="Proteomes" id="UP000094869"/>
    </source>
</evidence>
<dbReference type="InterPro" id="IPR036291">
    <property type="entry name" value="NAD(P)-bd_dom_sf"/>
</dbReference>
<evidence type="ECO:0000313" key="5">
    <source>
        <dbReference type="EMBL" id="ODR60402.1"/>
    </source>
</evidence>
<dbReference type="PANTHER" id="PTHR43818">
    <property type="entry name" value="BCDNA.GH03377"/>
    <property type="match status" value="1"/>
</dbReference>
<dbReference type="GO" id="GO:0000166">
    <property type="term" value="F:nucleotide binding"/>
    <property type="evidence" value="ECO:0007669"/>
    <property type="project" value="InterPro"/>
</dbReference>
<evidence type="ECO:0000259" key="2">
    <source>
        <dbReference type="Pfam" id="PF01408"/>
    </source>
</evidence>
<feature type="domain" description="GFO/IDH/MocA-like oxidoreductase" evidence="3">
    <location>
        <begin position="131"/>
        <end position="229"/>
    </location>
</feature>
<name>A0A1E3AID5_9FIRM</name>
<evidence type="ECO:0000313" key="6">
    <source>
        <dbReference type="Proteomes" id="UP000094067"/>
    </source>
</evidence>
<dbReference type="Pfam" id="PF01408">
    <property type="entry name" value="GFO_IDH_MocA"/>
    <property type="match status" value="1"/>
</dbReference>
<keyword evidence="1 4" id="KW-0560">Oxidoreductase</keyword>
<dbReference type="Gene3D" id="3.40.50.720">
    <property type="entry name" value="NAD(P)-binding Rossmann-like Domain"/>
    <property type="match status" value="1"/>
</dbReference>
<dbReference type="InterPro" id="IPR050463">
    <property type="entry name" value="Gfo/Idh/MocA_oxidrdct_glycsds"/>
</dbReference>
<dbReference type="EC" id="1.1.1.18" evidence="4"/>
<dbReference type="Pfam" id="PF22725">
    <property type="entry name" value="GFO_IDH_MocA_C3"/>
    <property type="match status" value="1"/>
</dbReference>
<keyword evidence="7" id="KW-1185">Reference proteome</keyword>
<organism evidence="4 6">
    <name type="scientific">Eisenbergiella tayi</name>
    <dbReference type="NCBI Taxonomy" id="1432052"/>
    <lineage>
        <taxon>Bacteria</taxon>
        <taxon>Bacillati</taxon>
        <taxon>Bacillota</taxon>
        <taxon>Clostridia</taxon>
        <taxon>Lachnospirales</taxon>
        <taxon>Lachnospiraceae</taxon>
        <taxon>Eisenbergiella</taxon>
    </lineage>
</organism>
<accession>A0A1E3AID5</accession>
<dbReference type="PANTHER" id="PTHR43818:SF11">
    <property type="entry name" value="BCDNA.GH03377"/>
    <property type="match status" value="1"/>
</dbReference>
<sequence length="343" mass="38737">MKIGLIGCGGMGTTHNLSLKALSGKMDVEVTALADCRQEFLERAAKQWPGAKTYTTGMELLREEELDAVHICLPSYLHAEHAIAAMEKGMDVFLEKPVCLTREDCSRLLEVQKKTGARVMVGQVVRSFGEYRYLKDIYEKKTFGKLKSIVMQRISGDTKWGYEDWFHEERKSGSVVLDLHIHDLDFLRYMLGEPDSFTVKAAAFPGGMINQIITSYQFGSVFATAEGIWDVCTELPFEGSFRACFEEATIIYQGRQTPTVQVYHKGGEISVPVLQEEISLHDETAGINISDLGPYYTEIKYFYECLAEDREITRAPLEEGIKSVLLGIEEWEAGKKYIKEYGQ</sequence>
<dbReference type="EMBL" id="MCGH01000001">
    <property type="protein sequence ID" value="ODM08508.1"/>
    <property type="molecule type" value="Genomic_DNA"/>
</dbReference>
<dbReference type="EMBL" id="MEHD01000011">
    <property type="protein sequence ID" value="ODR60402.1"/>
    <property type="molecule type" value="Genomic_DNA"/>
</dbReference>
<reference evidence="4 6" key="1">
    <citation type="submission" date="2016-07" db="EMBL/GenBank/DDBJ databases">
        <title>Characterization of isolates of Eisenbergiella tayi derived from blood cultures, using whole genome sequencing.</title>
        <authorList>
            <person name="Burdz T."/>
            <person name="Wiebe D."/>
            <person name="Huynh C."/>
            <person name="Bernard K."/>
        </authorList>
    </citation>
    <scope>NUCLEOTIDE SEQUENCE [LARGE SCALE GENOMIC DNA]</scope>
    <source>
        <strain evidence="4 6">NML 110608</strain>
    </source>
</reference>